<dbReference type="InterPro" id="IPR042094">
    <property type="entry name" value="T2SS_GspF_sf"/>
</dbReference>
<evidence type="ECO:0000313" key="9">
    <source>
        <dbReference type="EMBL" id="AWN21761.1"/>
    </source>
</evidence>
<feature type="transmembrane region" description="Helical" evidence="7">
    <location>
        <begin position="95"/>
        <end position="113"/>
    </location>
</feature>
<dbReference type="Pfam" id="PF00482">
    <property type="entry name" value="T2SSF"/>
    <property type="match status" value="2"/>
</dbReference>
<dbReference type="InterPro" id="IPR003004">
    <property type="entry name" value="GspF/PilC"/>
</dbReference>
<evidence type="ECO:0000256" key="4">
    <source>
        <dbReference type="ARBA" id="ARBA00022692"/>
    </source>
</evidence>
<dbReference type="Proteomes" id="UP000245369">
    <property type="component" value="Chromosome"/>
</dbReference>
<evidence type="ECO:0000256" key="2">
    <source>
        <dbReference type="ARBA" id="ARBA00005745"/>
    </source>
</evidence>
<keyword evidence="6 7" id="KW-0472">Membrane</keyword>
<keyword evidence="4 7" id="KW-0812">Transmembrane</keyword>
<accession>A0ABN5LM31</accession>
<evidence type="ECO:0000256" key="3">
    <source>
        <dbReference type="ARBA" id="ARBA00022475"/>
    </source>
</evidence>
<evidence type="ECO:0000259" key="8">
    <source>
        <dbReference type="Pfam" id="PF00482"/>
    </source>
</evidence>
<evidence type="ECO:0000256" key="7">
    <source>
        <dbReference type="SAM" id="Phobius"/>
    </source>
</evidence>
<keyword evidence="5 7" id="KW-1133">Transmembrane helix</keyword>
<dbReference type="PRINTS" id="PR00812">
    <property type="entry name" value="BCTERIALGSPF"/>
</dbReference>
<dbReference type="NCBIfam" id="NF041012">
    <property type="entry name" value="T4P_ComGB"/>
    <property type="match status" value="1"/>
</dbReference>
<feature type="transmembrane region" description="Helical" evidence="7">
    <location>
        <begin position="133"/>
        <end position="155"/>
    </location>
</feature>
<name>A0ABN5LM31_9STRE</name>
<dbReference type="InterPro" id="IPR047692">
    <property type="entry name" value="T4P_ComGB"/>
</dbReference>
<dbReference type="PANTHER" id="PTHR30012:SF0">
    <property type="entry name" value="TYPE II SECRETION SYSTEM PROTEIN F-RELATED"/>
    <property type="match status" value="1"/>
</dbReference>
<organism evidence="9 10">
    <name type="scientific">Streptococcus sobrinus</name>
    <dbReference type="NCBI Taxonomy" id="1310"/>
    <lineage>
        <taxon>Bacteria</taxon>
        <taxon>Bacillati</taxon>
        <taxon>Bacillota</taxon>
        <taxon>Bacilli</taxon>
        <taxon>Lactobacillales</taxon>
        <taxon>Streptococcaceae</taxon>
        <taxon>Streptococcus</taxon>
    </lineage>
</organism>
<dbReference type="PANTHER" id="PTHR30012">
    <property type="entry name" value="GENERAL SECRETION PATHWAY PROTEIN"/>
    <property type="match status" value="1"/>
</dbReference>
<keyword evidence="10" id="KW-1185">Reference proteome</keyword>
<dbReference type="EMBL" id="CP029490">
    <property type="protein sequence ID" value="AWN21761.1"/>
    <property type="molecule type" value="Genomic_DNA"/>
</dbReference>
<feature type="domain" description="Type II secretion system protein GspF" evidence="8">
    <location>
        <begin position="3"/>
        <end position="119"/>
    </location>
</feature>
<evidence type="ECO:0000256" key="1">
    <source>
        <dbReference type="ARBA" id="ARBA00004651"/>
    </source>
</evidence>
<protein>
    <submittedName>
        <fullName evidence="9">Type II secretion system F family protein</fullName>
    </submittedName>
</protein>
<feature type="transmembrane region" description="Helical" evidence="7">
    <location>
        <begin position="284"/>
        <end position="306"/>
    </location>
</feature>
<reference evidence="9 10" key="1">
    <citation type="submission" date="2018-05" db="EMBL/GenBank/DDBJ databases">
        <title>Complete genome sequences of Streptococcus sobrinus.</title>
        <authorList>
            <person name="Sales M."/>
            <person name="Jensen P.A."/>
        </authorList>
    </citation>
    <scope>NUCLEOTIDE SEQUENCE [LARGE SCALE GENOMIC DNA]</scope>
    <source>
        <strain evidence="9 10">SL1</strain>
    </source>
</reference>
<dbReference type="Gene3D" id="1.20.81.30">
    <property type="entry name" value="Type II secretion system (T2SS), domain F"/>
    <property type="match status" value="1"/>
</dbReference>
<dbReference type="InterPro" id="IPR018076">
    <property type="entry name" value="T2SS_GspF_dom"/>
</dbReference>
<evidence type="ECO:0000256" key="6">
    <source>
        <dbReference type="ARBA" id="ARBA00023136"/>
    </source>
</evidence>
<sequence length="316" mass="36341">MQLFNNLLESGFTLTEIVDFLDRSSLLAPAYTKEMRASLLAGENLAAMMGKLGFSDDVVTQLSLAELHGNTQGSLLKIEAYLAHLMTVKRKLWEVATYPIILLTFLILIMLGLRNYLLPQLERTNLATRIINHFPLVFLIGVLVLALVILCLIWLQRRSRKITWYSRLARLPLLGRFVQLYLTAYYAREWGNLIGQGVEMSRIVQLMQEQRSQLFQEIGREMEAALLAGQEFHHKVLDYPFFLRELSLIIEYGQVKSKLGSELEVYAQETWEAFFSRVNRATQLIQPLVFILVALVIVMIYAAMLLPMYHNMEVPL</sequence>
<gene>
    <name evidence="9" type="ORF">DK182_00915</name>
</gene>
<proteinExistence type="inferred from homology"/>
<evidence type="ECO:0000256" key="5">
    <source>
        <dbReference type="ARBA" id="ARBA00022989"/>
    </source>
</evidence>
<comment type="subcellular location">
    <subcellularLocation>
        <location evidence="1">Cell membrane</location>
        <topology evidence="1">Multi-pass membrane protein</topology>
    </subcellularLocation>
</comment>
<evidence type="ECO:0000313" key="10">
    <source>
        <dbReference type="Proteomes" id="UP000245369"/>
    </source>
</evidence>
<feature type="domain" description="Type II secretion system protein GspF" evidence="8">
    <location>
        <begin position="187"/>
        <end position="307"/>
    </location>
</feature>
<keyword evidence="3" id="KW-1003">Cell membrane</keyword>
<comment type="similarity">
    <text evidence="2">Belongs to the GSP F family.</text>
</comment>